<dbReference type="Gene3D" id="3.30.2040.10">
    <property type="entry name" value="PSTPO5379-like domain"/>
    <property type="match status" value="1"/>
</dbReference>
<organism evidence="5 6">
    <name type="scientific">Nosocomiicoccus ampullae</name>
    <dbReference type="NCBI Taxonomy" id="489910"/>
    <lineage>
        <taxon>Bacteria</taxon>
        <taxon>Bacillati</taxon>
        <taxon>Bacillota</taxon>
        <taxon>Bacilli</taxon>
        <taxon>Bacillales</taxon>
        <taxon>Staphylococcaceae</taxon>
        <taxon>Nosocomiicoccus</taxon>
    </lineage>
</organism>
<keyword evidence="6" id="KW-1185">Reference proteome</keyword>
<evidence type="ECO:0000313" key="5">
    <source>
        <dbReference type="EMBL" id="MBB5176614.1"/>
    </source>
</evidence>
<dbReference type="GO" id="GO:0047820">
    <property type="term" value="F:D-glutamate cyclase activity"/>
    <property type="evidence" value="ECO:0007669"/>
    <property type="project" value="TreeGrafter"/>
</dbReference>
<dbReference type="EMBL" id="JACHHF010000010">
    <property type="protein sequence ID" value="MBB5176614.1"/>
    <property type="molecule type" value="Genomic_DNA"/>
</dbReference>
<dbReference type="Proteomes" id="UP000579136">
    <property type="component" value="Unassembled WGS sequence"/>
</dbReference>
<dbReference type="InterPro" id="IPR009906">
    <property type="entry name" value="D-Glu_cyclase"/>
</dbReference>
<dbReference type="FunFam" id="3.30.2040.10:FF:000001">
    <property type="entry name" value="D-glutamate cyclase, mitochondrial"/>
    <property type="match status" value="1"/>
</dbReference>
<protein>
    <recommendedName>
        <fullName evidence="3">Putative hydro-lyase HNQ45_001502</fullName>
        <ecNumber evidence="3">4.2.1.-</ecNumber>
    </recommendedName>
</protein>
<comment type="similarity">
    <text evidence="1 3">Belongs to the D-glutamate cyclase family.</text>
</comment>
<dbReference type="RefSeq" id="WP_183675370.1">
    <property type="nucleotide sequence ID" value="NZ_CBCRYX010000013.1"/>
</dbReference>
<dbReference type="SUPFAM" id="SSF160920">
    <property type="entry name" value="PSTPO5379-like"/>
    <property type="match status" value="1"/>
</dbReference>
<dbReference type="NCBIfam" id="NF003969">
    <property type="entry name" value="PRK05463.1"/>
    <property type="match status" value="1"/>
</dbReference>
<dbReference type="PIRSF" id="PIRSF029755">
    <property type="entry name" value="UCP029755"/>
    <property type="match status" value="1"/>
</dbReference>
<dbReference type="Gene3D" id="3.40.1640.10">
    <property type="entry name" value="PSTPO5379-like"/>
    <property type="match status" value="1"/>
</dbReference>
<feature type="region of interest" description="Disordered" evidence="4">
    <location>
        <begin position="1"/>
        <end position="21"/>
    </location>
</feature>
<dbReference type="Pfam" id="PF07286">
    <property type="entry name" value="D-Glu_cyclase"/>
    <property type="match status" value="1"/>
</dbReference>
<accession>A0A9Q2CZY0</accession>
<evidence type="ECO:0000256" key="4">
    <source>
        <dbReference type="SAM" id="MobiDB-lite"/>
    </source>
</evidence>
<name>A0A9Q2CZY0_9STAP</name>
<comment type="caution">
    <text evidence="5">The sequence shown here is derived from an EMBL/GenBank/DDBJ whole genome shotgun (WGS) entry which is preliminary data.</text>
</comment>
<keyword evidence="2 3" id="KW-0456">Lyase</keyword>
<evidence type="ECO:0000256" key="2">
    <source>
        <dbReference type="ARBA" id="ARBA00023239"/>
    </source>
</evidence>
<dbReference type="AlphaFoldDB" id="A0A9Q2CZY0"/>
<dbReference type="InterPro" id="IPR016938">
    <property type="entry name" value="UPF0317"/>
</dbReference>
<proteinExistence type="inferred from homology"/>
<evidence type="ECO:0000256" key="1">
    <source>
        <dbReference type="ARBA" id="ARBA00007896"/>
    </source>
</evidence>
<dbReference type="PANTHER" id="PTHR32022:SF10">
    <property type="entry name" value="D-GLUTAMATE CYCLASE, MITOCHONDRIAL"/>
    <property type="match status" value="1"/>
</dbReference>
<sequence length="257" mass="29113">MDAYKVRERIRSGQHKKTTSGLANDNVQANLVVLPKEYAFDFLLYAMRNKTPIPIIEVLEDGKFKSRYAKDSDIRTDIPFYNIYKNGELVDTVEDVKEFWQDDFVSFLIGCSFTFEDALIKANIPLKHIEENKNVAMFKTNIPTERAGVFHGNMVVSMRPIKKEFVDQAVEITSQFKDMHGGPVHIGDPSAIGITDIRTPDYGEAIELSEDEVPVFWGCGVTPQNAILQAKPPIMISHKPGYMFITDINNEAFKDSK</sequence>
<dbReference type="PANTHER" id="PTHR32022">
    <property type="entry name" value="D-GLUTAMATE CYCLASE, MITOCHONDRIAL"/>
    <property type="match status" value="1"/>
</dbReference>
<reference evidence="5 6" key="1">
    <citation type="submission" date="2020-08" db="EMBL/GenBank/DDBJ databases">
        <title>Genomic Encyclopedia of Type Strains, Phase IV (KMG-IV): sequencing the most valuable type-strain genomes for metagenomic binning, comparative biology and taxonomic classification.</title>
        <authorList>
            <person name="Goeker M."/>
        </authorList>
    </citation>
    <scope>NUCLEOTIDE SEQUENCE [LARGE SCALE GENOMIC DNA]</scope>
    <source>
        <strain evidence="5 6">DSM 19163</strain>
    </source>
</reference>
<dbReference type="InterPro" id="IPR038021">
    <property type="entry name" value="Putative_hydro-lyase"/>
</dbReference>
<dbReference type="EC" id="4.2.1.-" evidence="3"/>
<dbReference type="HAMAP" id="MF_01830">
    <property type="entry name" value="Hydro_lyase"/>
    <property type="match status" value="1"/>
</dbReference>
<feature type="compositionally biased region" description="Basic and acidic residues" evidence="4">
    <location>
        <begin position="1"/>
        <end position="11"/>
    </location>
</feature>
<gene>
    <name evidence="5" type="ORF">HNQ45_001502</name>
</gene>
<evidence type="ECO:0000313" key="6">
    <source>
        <dbReference type="Proteomes" id="UP000579136"/>
    </source>
</evidence>
<dbReference type="GO" id="GO:0006536">
    <property type="term" value="P:glutamate metabolic process"/>
    <property type="evidence" value="ECO:0007669"/>
    <property type="project" value="TreeGrafter"/>
</dbReference>
<evidence type="ECO:0000256" key="3">
    <source>
        <dbReference type="HAMAP-Rule" id="MF_01830"/>
    </source>
</evidence>